<dbReference type="GeneID" id="35393598"/>
<evidence type="ECO:0000256" key="1">
    <source>
        <dbReference type="SAM" id="Phobius"/>
    </source>
</evidence>
<sequence length="105" mass="11352">MQEKVILIKLTVGPGKPRSSTNRGLFIVGCLAGSFFTFMEKPSSALLLQKVGAGFLFAATILGWYMWFALILLSVNFPSSLPVGELSSVVPGRNNQAEMKNTKDA</sequence>
<name>S0DLF8_GIBF5</name>
<keyword evidence="3" id="KW-1185">Reference proteome</keyword>
<protein>
    <submittedName>
        <fullName evidence="2">Uncharacterized protein</fullName>
    </submittedName>
</protein>
<feature type="transmembrane region" description="Helical" evidence="1">
    <location>
        <begin position="51"/>
        <end position="73"/>
    </location>
</feature>
<keyword evidence="1" id="KW-0472">Membrane</keyword>
<evidence type="ECO:0000313" key="2">
    <source>
        <dbReference type="EMBL" id="CCT63260.1"/>
    </source>
</evidence>
<keyword evidence="1" id="KW-1133">Transmembrane helix</keyword>
<dbReference type="RefSeq" id="XP_023425341.1">
    <property type="nucleotide sequence ID" value="XM_023573655.1"/>
</dbReference>
<dbReference type="HOGENOM" id="CLU_2236803_0_0_1"/>
<accession>S0DLF8</accession>
<reference evidence="3" key="1">
    <citation type="journal article" date="2013" name="PLoS Pathog.">
        <title>Deciphering the cryptic genome: genome-wide analyses of the rice pathogen Fusarium fujikuroi reveal complex regulation of secondary metabolism and novel metabolites.</title>
        <authorList>
            <person name="Wiemann P."/>
            <person name="Sieber C.M."/>
            <person name="von Bargen K.W."/>
            <person name="Studt L."/>
            <person name="Niehaus E.M."/>
            <person name="Espino J.J."/>
            <person name="Huss K."/>
            <person name="Michielse C.B."/>
            <person name="Albermann S."/>
            <person name="Wagner D."/>
            <person name="Bergner S.V."/>
            <person name="Connolly L.R."/>
            <person name="Fischer A."/>
            <person name="Reuter G."/>
            <person name="Kleigrewe K."/>
            <person name="Bald T."/>
            <person name="Wingfield B.D."/>
            <person name="Ophir R."/>
            <person name="Freeman S."/>
            <person name="Hippler M."/>
            <person name="Smith K.M."/>
            <person name="Brown D.W."/>
            <person name="Proctor R.H."/>
            <person name="Munsterkotter M."/>
            <person name="Freitag M."/>
            <person name="Humpf H.U."/>
            <person name="Guldener U."/>
            <person name="Tudzynski B."/>
        </authorList>
    </citation>
    <scope>NUCLEOTIDE SEQUENCE [LARGE SCALE GENOMIC DNA]</scope>
    <source>
        <strain evidence="3">CBS 195.34 / IMI 58289 / NRRL A-6831</strain>
    </source>
</reference>
<dbReference type="Proteomes" id="UP000016800">
    <property type="component" value="Chromosome I"/>
</dbReference>
<feature type="transmembrane region" description="Helical" evidence="1">
    <location>
        <begin position="21"/>
        <end position="39"/>
    </location>
</feature>
<dbReference type="VEuPathDB" id="FungiDB:FFUJ_00113"/>
<keyword evidence="1" id="KW-0812">Transmembrane</keyword>
<gene>
    <name evidence="2" type="ORF">FFUJ_00113</name>
</gene>
<evidence type="ECO:0000313" key="3">
    <source>
        <dbReference type="Proteomes" id="UP000016800"/>
    </source>
</evidence>
<dbReference type="EMBL" id="HF679023">
    <property type="protein sequence ID" value="CCT63260.1"/>
    <property type="molecule type" value="Genomic_DNA"/>
</dbReference>
<organism evidence="2 3">
    <name type="scientific">Gibberella fujikuroi (strain CBS 195.34 / IMI 58289 / NRRL A-6831)</name>
    <name type="common">Bakanae and foot rot disease fungus</name>
    <name type="synonym">Fusarium fujikuroi</name>
    <dbReference type="NCBI Taxonomy" id="1279085"/>
    <lineage>
        <taxon>Eukaryota</taxon>
        <taxon>Fungi</taxon>
        <taxon>Dikarya</taxon>
        <taxon>Ascomycota</taxon>
        <taxon>Pezizomycotina</taxon>
        <taxon>Sordariomycetes</taxon>
        <taxon>Hypocreomycetidae</taxon>
        <taxon>Hypocreales</taxon>
        <taxon>Nectriaceae</taxon>
        <taxon>Fusarium</taxon>
        <taxon>Fusarium fujikuroi species complex</taxon>
    </lineage>
</organism>
<dbReference type="AlphaFoldDB" id="S0DLF8"/>
<proteinExistence type="predicted"/>
<dbReference type="STRING" id="1279085.S0DLF8"/>